<dbReference type="AlphaFoldDB" id="A0A1I5YM68"/>
<keyword evidence="2" id="KW-1185">Reference proteome</keyword>
<evidence type="ECO:0000313" key="2">
    <source>
        <dbReference type="Proteomes" id="UP000198727"/>
    </source>
</evidence>
<gene>
    <name evidence="1" type="ORF">SAMN05421810_107262</name>
</gene>
<reference evidence="2" key="1">
    <citation type="submission" date="2016-10" db="EMBL/GenBank/DDBJ databases">
        <authorList>
            <person name="Varghese N."/>
            <person name="Submissions S."/>
        </authorList>
    </citation>
    <scope>NUCLEOTIDE SEQUENCE [LARGE SCALE GENOMIC DNA]</scope>
    <source>
        <strain evidence="2">CGMCC 4.5579</strain>
    </source>
</reference>
<evidence type="ECO:0000313" key="1">
    <source>
        <dbReference type="EMBL" id="SFQ45240.1"/>
    </source>
</evidence>
<name>A0A1I5YM68_9PSEU</name>
<sequence length="125" mass="13815">MLRQGGRATPWPLVLTELVRGLSGVVAVLTEARWASGRAGRGRGPPRVDRARLEAVSRRYVKVSHPFARYYATASDTAWTPAEINGSAAWRHSQFRSLAREFFGTQYILGVLPPVRSRGRPPSVS</sequence>
<proteinExistence type="predicted"/>
<dbReference type="STRING" id="587909.SAMN05421810_107262"/>
<dbReference type="Proteomes" id="UP000198727">
    <property type="component" value="Unassembled WGS sequence"/>
</dbReference>
<dbReference type="EMBL" id="FOWW01000007">
    <property type="protein sequence ID" value="SFQ45240.1"/>
    <property type="molecule type" value="Genomic_DNA"/>
</dbReference>
<protein>
    <submittedName>
        <fullName evidence="1">Uncharacterized protein</fullName>
    </submittedName>
</protein>
<organism evidence="1 2">
    <name type="scientific">Amycolatopsis arida</name>
    <dbReference type="NCBI Taxonomy" id="587909"/>
    <lineage>
        <taxon>Bacteria</taxon>
        <taxon>Bacillati</taxon>
        <taxon>Actinomycetota</taxon>
        <taxon>Actinomycetes</taxon>
        <taxon>Pseudonocardiales</taxon>
        <taxon>Pseudonocardiaceae</taxon>
        <taxon>Amycolatopsis</taxon>
    </lineage>
</organism>
<accession>A0A1I5YM68</accession>